<dbReference type="Proteomes" id="UP000805193">
    <property type="component" value="Unassembled WGS sequence"/>
</dbReference>
<evidence type="ECO:0000313" key="1">
    <source>
        <dbReference type="EMBL" id="KAG0433445.1"/>
    </source>
</evidence>
<sequence>MSNPGLNDCTASPNISDRKTTCAKRHRDMSEFENDIQSNEDDDPTPFTLVSPRTNRATGIPIMFKATNPMASFWLVNPNNLATEIVAVAQEKLLAHHFTKDGNLVVNVSSLTSANKLLAITALAGIPCTSSVPASYSRSVGKITGVPREYKDEQLLEYLKDSGVTTVHRQASYIRNDDETITVKPHERVILTFRPDKPMPTKVFPGFTSHPAQEYFGIAMQCFRCQKHGHMAKYCKGPQKCKICAGAHSHKDCSLRRQPCCANCGGPHPASYGLCPSKKAATFARNTEMKYGKSPKRKPTAVNPDFVKPTVEYNLMVNEENYPHLPNNRKQNNGRHQQESSQSSEIRQPTPAP</sequence>
<dbReference type="EMBL" id="JABSTQ010009061">
    <property type="protein sequence ID" value="KAG0433445.1"/>
    <property type="molecule type" value="Genomic_DNA"/>
</dbReference>
<evidence type="ECO:0000313" key="2">
    <source>
        <dbReference type="Proteomes" id="UP000805193"/>
    </source>
</evidence>
<accession>A0AC60QH35</accession>
<proteinExistence type="predicted"/>
<organism evidence="1 2">
    <name type="scientific">Ixodes persulcatus</name>
    <name type="common">Taiga tick</name>
    <dbReference type="NCBI Taxonomy" id="34615"/>
    <lineage>
        <taxon>Eukaryota</taxon>
        <taxon>Metazoa</taxon>
        <taxon>Ecdysozoa</taxon>
        <taxon>Arthropoda</taxon>
        <taxon>Chelicerata</taxon>
        <taxon>Arachnida</taxon>
        <taxon>Acari</taxon>
        <taxon>Parasitiformes</taxon>
        <taxon>Ixodida</taxon>
        <taxon>Ixodoidea</taxon>
        <taxon>Ixodidae</taxon>
        <taxon>Ixodinae</taxon>
        <taxon>Ixodes</taxon>
    </lineage>
</organism>
<comment type="caution">
    <text evidence="1">The sequence shown here is derived from an EMBL/GenBank/DDBJ whole genome shotgun (WGS) entry which is preliminary data.</text>
</comment>
<gene>
    <name evidence="1" type="ORF">HPB47_019931</name>
</gene>
<name>A0AC60QH35_IXOPE</name>
<protein>
    <submittedName>
        <fullName evidence="1">Uncharacterized protein</fullName>
    </submittedName>
</protein>
<keyword evidence="2" id="KW-1185">Reference proteome</keyword>
<reference evidence="1 2" key="1">
    <citation type="journal article" date="2020" name="Cell">
        <title>Large-Scale Comparative Analyses of Tick Genomes Elucidate Their Genetic Diversity and Vector Capacities.</title>
        <authorList>
            <consortium name="Tick Genome and Microbiome Consortium (TIGMIC)"/>
            <person name="Jia N."/>
            <person name="Wang J."/>
            <person name="Shi W."/>
            <person name="Du L."/>
            <person name="Sun Y."/>
            <person name="Zhan W."/>
            <person name="Jiang J.F."/>
            <person name="Wang Q."/>
            <person name="Zhang B."/>
            <person name="Ji P."/>
            <person name="Bell-Sakyi L."/>
            <person name="Cui X.M."/>
            <person name="Yuan T.T."/>
            <person name="Jiang B.G."/>
            <person name="Yang W.F."/>
            <person name="Lam T.T."/>
            <person name="Chang Q.C."/>
            <person name="Ding S.J."/>
            <person name="Wang X.J."/>
            <person name="Zhu J.G."/>
            <person name="Ruan X.D."/>
            <person name="Zhao L."/>
            <person name="Wei J.T."/>
            <person name="Ye R.Z."/>
            <person name="Que T.C."/>
            <person name="Du C.H."/>
            <person name="Zhou Y.H."/>
            <person name="Cheng J.X."/>
            <person name="Dai P.F."/>
            <person name="Guo W.B."/>
            <person name="Han X.H."/>
            <person name="Huang E.J."/>
            <person name="Li L.F."/>
            <person name="Wei W."/>
            <person name="Gao Y.C."/>
            <person name="Liu J.Z."/>
            <person name="Shao H.Z."/>
            <person name="Wang X."/>
            <person name="Wang C.C."/>
            <person name="Yang T.C."/>
            <person name="Huo Q.B."/>
            <person name="Li W."/>
            <person name="Chen H.Y."/>
            <person name="Chen S.E."/>
            <person name="Zhou L.G."/>
            <person name="Ni X.B."/>
            <person name="Tian J.H."/>
            <person name="Sheng Y."/>
            <person name="Liu T."/>
            <person name="Pan Y.S."/>
            <person name="Xia L.Y."/>
            <person name="Li J."/>
            <person name="Zhao F."/>
            <person name="Cao W.C."/>
        </authorList>
    </citation>
    <scope>NUCLEOTIDE SEQUENCE [LARGE SCALE GENOMIC DNA]</scope>
    <source>
        <strain evidence="1">Iper-2018</strain>
    </source>
</reference>